<dbReference type="EMBL" id="NWVD01000001">
    <property type="protein sequence ID" value="PCG09997.1"/>
    <property type="molecule type" value="Genomic_DNA"/>
</dbReference>
<comment type="caution">
    <text evidence="2">The sequence shown here is derived from an EMBL/GenBank/DDBJ whole genome shotgun (WGS) entry which is preliminary data.</text>
</comment>
<dbReference type="Proteomes" id="UP000218784">
    <property type="component" value="Unassembled WGS sequence"/>
</dbReference>
<sequence>MMTALVVSQILSWLLILAMGFALLALARQVGVLHLRVAPAGALTTAGGIGTGDRAAAIEASLLDGGRTVVGGAAPAAGLRLLMFVSAQCPLCKAMIPTAKSFARHERVALTFVGDDDPATQRALIAQQGIDAYPFVNGPEVGQAFGVSKLPFAVLLDADGVVLSKGLVNSREHLESLVVAHEMGIASVQDYIATLKVEAA</sequence>
<accession>A0A2A4I249</accession>
<organism evidence="2 3">
    <name type="scientific">Sphingomonas ginsenosidimutans</name>
    <dbReference type="NCBI Taxonomy" id="862134"/>
    <lineage>
        <taxon>Bacteria</taxon>
        <taxon>Pseudomonadati</taxon>
        <taxon>Pseudomonadota</taxon>
        <taxon>Alphaproteobacteria</taxon>
        <taxon>Sphingomonadales</taxon>
        <taxon>Sphingomonadaceae</taxon>
        <taxon>Sphingomonas</taxon>
    </lineage>
</organism>
<proteinExistence type="predicted"/>
<dbReference type="PROSITE" id="PS51352">
    <property type="entry name" value="THIOREDOXIN_2"/>
    <property type="match status" value="1"/>
</dbReference>
<evidence type="ECO:0000259" key="1">
    <source>
        <dbReference type="PROSITE" id="PS51352"/>
    </source>
</evidence>
<dbReference type="SUPFAM" id="SSF52833">
    <property type="entry name" value="Thioredoxin-like"/>
    <property type="match status" value="1"/>
</dbReference>
<evidence type="ECO:0000313" key="2">
    <source>
        <dbReference type="EMBL" id="PCG09997.1"/>
    </source>
</evidence>
<dbReference type="Gene3D" id="3.40.30.10">
    <property type="entry name" value="Glutaredoxin"/>
    <property type="match status" value="1"/>
</dbReference>
<keyword evidence="3" id="KW-1185">Reference proteome</keyword>
<gene>
    <name evidence="2" type="ORF">COA17_00545</name>
</gene>
<dbReference type="RefSeq" id="WP_096609481.1">
    <property type="nucleotide sequence ID" value="NZ_NWVD01000001.1"/>
</dbReference>
<evidence type="ECO:0000313" key="3">
    <source>
        <dbReference type="Proteomes" id="UP000218784"/>
    </source>
</evidence>
<dbReference type="InterPro" id="IPR036249">
    <property type="entry name" value="Thioredoxin-like_sf"/>
</dbReference>
<reference evidence="2 3" key="1">
    <citation type="submission" date="2017-09" db="EMBL/GenBank/DDBJ databases">
        <title>Sphingomonas ginsenosidimutans KACC 14949, whole genome shotgun sequence.</title>
        <authorList>
            <person name="Feng G."/>
            <person name="Zhu H."/>
        </authorList>
    </citation>
    <scope>NUCLEOTIDE SEQUENCE [LARGE SCALE GENOMIC DNA]</scope>
    <source>
        <strain evidence="2 3">KACC 14949</strain>
    </source>
</reference>
<dbReference type="AlphaFoldDB" id="A0A2A4I249"/>
<protein>
    <submittedName>
        <fullName evidence="2">Methylamine utilization protein MauD</fullName>
    </submittedName>
</protein>
<name>A0A2A4I249_9SPHN</name>
<dbReference type="InterPro" id="IPR013766">
    <property type="entry name" value="Thioredoxin_domain"/>
</dbReference>
<feature type="domain" description="Thioredoxin" evidence="1">
    <location>
        <begin position="49"/>
        <end position="190"/>
    </location>
</feature>